<gene>
    <name evidence="1" type="ORF">ACFOHV_13980</name>
</gene>
<comment type="caution">
    <text evidence="1">The sequence shown here is derived from an EMBL/GenBank/DDBJ whole genome shotgun (WGS) entry which is preliminary data.</text>
</comment>
<organism evidence="1 2">
    <name type="scientific">Ciceribacter thiooxidans</name>
    <dbReference type="NCBI Taxonomy" id="1969821"/>
    <lineage>
        <taxon>Bacteria</taxon>
        <taxon>Pseudomonadati</taxon>
        <taxon>Pseudomonadota</taxon>
        <taxon>Alphaproteobacteria</taxon>
        <taxon>Hyphomicrobiales</taxon>
        <taxon>Rhizobiaceae</taxon>
        <taxon>Ciceribacter</taxon>
    </lineage>
</organism>
<reference evidence="2" key="1">
    <citation type="journal article" date="2019" name="Int. J. Syst. Evol. Microbiol.">
        <title>The Global Catalogue of Microorganisms (GCM) 10K type strain sequencing project: providing services to taxonomists for standard genome sequencing and annotation.</title>
        <authorList>
            <consortium name="The Broad Institute Genomics Platform"/>
            <consortium name="The Broad Institute Genome Sequencing Center for Infectious Disease"/>
            <person name="Wu L."/>
            <person name="Ma J."/>
        </authorList>
    </citation>
    <scope>NUCLEOTIDE SEQUENCE [LARGE SCALE GENOMIC DNA]</scope>
    <source>
        <strain evidence="2">KCTC 52231</strain>
    </source>
</reference>
<dbReference type="EMBL" id="JBHRTG010000019">
    <property type="protein sequence ID" value="MFC3164384.1"/>
    <property type="molecule type" value="Genomic_DNA"/>
</dbReference>
<dbReference type="Proteomes" id="UP001595647">
    <property type="component" value="Unassembled WGS sequence"/>
</dbReference>
<sequence>MASAGSNFQYPFFAASGDQALDVHHVNTDRKVALVARTYVDE</sequence>
<protein>
    <submittedName>
        <fullName evidence="1">Uncharacterized protein</fullName>
    </submittedName>
</protein>
<evidence type="ECO:0000313" key="2">
    <source>
        <dbReference type="Proteomes" id="UP001595647"/>
    </source>
</evidence>
<evidence type="ECO:0000313" key="1">
    <source>
        <dbReference type="EMBL" id="MFC3164384.1"/>
    </source>
</evidence>
<keyword evidence="2" id="KW-1185">Reference proteome</keyword>
<dbReference type="RefSeq" id="WP_280527684.1">
    <property type="nucleotide sequence ID" value="NZ_CP059896.1"/>
</dbReference>
<name>A0ABV7I142_9HYPH</name>
<accession>A0ABV7I142</accession>
<proteinExistence type="predicted"/>